<dbReference type="Proteomes" id="UP000256899">
    <property type="component" value="Unassembled WGS sequence"/>
</dbReference>
<evidence type="ECO:0000259" key="8">
    <source>
        <dbReference type="PROSITE" id="PS50110"/>
    </source>
</evidence>
<proteinExistence type="predicted"/>
<evidence type="ECO:0000256" key="2">
    <source>
        <dbReference type="ARBA" id="ARBA00023012"/>
    </source>
</evidence>
<dbReference type="Gene3D" id="3.40.50.2300">
    <property type="match status" value="1"/>
</dbReference>
<dbReference type="SMART" id="SM00862">
    <property type="entry name" value="Trans_reg_C"/>
    <property type="match status" value="1"/>
</dbReference>
<evidence type="ECO:0000256" key="4">
    <source>
        <dbReference type="ARBA" id="ARBA00023125"/>
    </source>
</evidence>
<dbReference type="GO" id="GO:0032993">
    <property type="term" value="C:protein-DNA complex"/>
    <property type="evidence" value="ECO:0007669"/>
    <property type="project" value="TreeGrafter"/>
</dbReference>
<dbReference type="InterPro" id="IPR001789">
    <property type="entry name" value="Sig_transdc_resp-reg_receiver"/>
</dbReference>
<dbReference type="GO" id="GO:0000156">
    <property type="term" value="F:phosphorelay response regulator activity"/>
    <property type="evidence" value="ECO:0007669"/>
    <property type="project" value="TreeGrafter"/>
</dbReference>
<dbReference type="RefSeq" id="WP_116014079.1">
    <property type="nucleotide sequence ID" value="NZ_QUOT01000001.1"/>
</dbReference>
<dbReference type="Pfam" id="PF00486">
    <property type="entry name" value="Trans_reg_C"/>
    <property type="match status" value="1"/>
</dbReference>
<keyword evidence="4 7" id="KW-0238">DNA-binding</keyword>
<evidence type="ECO:0000256" key="1">
    <source>
        <dbReference type="ARBA" id="ARBA00022553"/>
    </source>
</evidence>
<dbReference type="PANTHER" id="PTHR48111">
    <property type="entry name" value="REGULATOR OF RPOS"/>
    <property type="match status" value="1"/>
</dbReference>
<dbReference type="GO" id="GO:0000976">
    <property type="term" value="F:transcription cis-regulatory region binding"/>
    <property type="evidence" value="ECO:0007669"/>
    <property type="project" value="TreeGrafter"/>
</dbReference>
<dbReference type="InterPro" id="IPR039420">
    <property type="entry name" value="WalR-like"/>
</dbReference>
<dbReference type="GO" id="GO:0006355">
    <property type="term" value="P:regulation of DNA-templated transcription"/>
    <property type="evidence" value="ECO:0007669"/>
    <property type="project" value="InterPro"/>
</dbReference>
<keyword evidence="2" id="KW-0902">Two-component regulatory system</keyword>
<dbReference type="CDD" id="cd00383">
    <property type="entry name" value="trans_reg_C"/>
    <property type="match status" value="1"/>
</dbReference>
<accession>A0A3E0U026</accession>
<dbReference type="InterPro" id="IPR016032">
    <property type="entry name" value="Sig_transdc_resp-reg_C-effctor"/>
</dbReference>
<keyword evidence="3" id="KW-0805">Transcription regulation</keyword>
<dbReference type="PANTHER" id="PTHR48111:SF22">
    <property type="entry name" value="REGULATOR OF RPOS"/>
    <property type="match status" value="1"/>
</dbReference>
<evidence type="ECO:0000313" key="11">
    <source>
        <dbReference type="Proteomes" id="UP000256899"/>
    </source>
</evidence>
<comment type="caution">
    <text evidence="10">The sequence shown here is derived from an EMBL/GenBank/DDBJ whole genome shotgun (WGS) entry which is preliminary data.</text>
</comment>
<feature type="domain" description="Response regulatory" evidence="8">
    <location>
        <begin position="3"/>
        <end position="118"/>
    </location>
</feature>
<dbReference type="SMART" id="SM00448">
    <property type="entry name" value="REC"/>
    <property type="match status" value="1"/>
</dbReference>
<dbReference type="InterPro" id="IPR036388">
    <property type="entry name" value="WH-like_DNA-bd_sf"/>
</dbReference>
<dbReference type="PROSITE" id="PS50110">
    <property type="entry name" value="RESPONSE_REGULATORY"/>
    <property type="match status" value="1"/>
</dbReference>
<sequence length="231" mass="25746">MTAILVIEDDIDISQGIAEYLSVKGYELDFAYNGRQALHLIESNHYDLILLDLNLPYVDGLDVCRSLLTEHLTAVPVIIMSARSKETDILKGFDSGAWDYLAKPFSFAELSARITVCLAKAAHAPQKLSVIEKAGVTLTLDDMTLSVAGHCAQLHQVSFEFVKLLMEQYPSAVKTSTIHRSLWGEETPDSDPLRAHVYKMRKQFKSEFGQEFITTVRGVGYKFDIDESAIG</sequence>
<dbReference type="Pfam" id="PF00072">
    <property type="entry name" value="Response_reg"/>
    <property type="match status" value="1"/>
</dbReference>
<name>A0A3E0U026_9GAMM</name>
<evidence type="ECO:0000259" key="9">
    <source>
        <dbReference type="PROSITE" id="PS51755"/>
    </source>
</evidence>
<dbReference type="InterPro" id="IPR001867">
    <property type="entry name" value="OmpR/PhoB-type_DNA-bd"/>
</dbReference>
<organism evidence="10 11">
    <name type="scientific">Thalassotalea euphylliae</name>
    <dbReference type="NCBI Taxonomy" id="1655234"/>
    <lineage>
        <taxon>Bacteria</taxon>
        <taxon>Pseudomonadati</taxon>
        <taxon>Pseudomonadota</taxon>
        <taxon>Gammaproteobacteria</taxon>
        <taxon>Alteromonadales</taxon>
        <taxon>Colwelliaceae</taxon>
        <taxon>Thalassotalea</taxon>
    </lineage>
</organism>
<dbReference type="Gene3D" id="1.10.10.10">
    <property type="entry name" value="Winged helix-like DNA-binding domain superfamily/Winged helix DNA-binding domain"/>
    <property type="match status" value="1"/>
</dbReference>
<dbReference type="GO" id="GO:0005829">
    <property type="term" value="C:cytosol"/>
    <property type="evidence" value="ECO:0007669"/>
    <property type="project" value="TreeGrafter"/>
</dbReference>
<dbReference type="InterPro" id="IPR011006">
    <property type="entry name" value="CheY-like_superfamily"/>
</dbReference>
<evidence type="ECO:0000313" key="10">
    <source>
        <dbReference type="EMBL" id="REL29987.1"/>
    </source>
</evidence>
<dbReference type="AlphaFoldDB" id="A0A3E0U026"/>
<protein>
    <submittedName>
        <fullName evidence="10">DNA-binding response regulator</fullName>
    </submittedName>
</protein>
<feature type="domain" description="OmpR/PhoB-type" evidence="9">
    <location>
        <begin position="128"/>
        <end position="225"/>
    </location>
</feature>
<keyword evidence="5" id="KW-0804">Transcription</keyword>
<evidence type="ECO:0000256" key="5">
    <source>
        <dbReference type="ARBA" id="ARBA00023163"/>
    </source>
</evidence>
<gene>
    <name evidence="10" type="ORF">DXX94_04295</name>
</gene>
<feature type="DNA-binding region" description="OmpR/PhoB-type" evidence="7">
    <location>
        <begin position="128"/>
        <end position="225"/>
    </location>
</feature>
<evidence type="ECO:0000256" key="7">
    <source>
        <dbReference type="PROSITE-ProRule" id="PRU01091"/>
    </source>
</evidence>
<evidence type="ECO:0000256" key="3">
    <source>
        <dbReference type="ARBA" id="ARBA00023015"/>
    </source>
</evidence>
<dbReference type="EMBL" id="QUOT01000001">
    <property type="protein sequence ID" value="REL29987.1"/>
    <property type="molecule type" value="Genomic_DNA"/>
</dbReference>
<reference evidence="11" key="1">
    <citation type="submission" date="2018-08" db="EMBL/GenBank/DDBJ databases">
        <title>Thalassotalea euphylliae genome.</title>
        <authorList>
            <person name="Summers S."/>
            <person name="Rice S.A."/>
            <person name="Freckelton M.L."/>
            <person name="Nedved B.T."/>
            <person name="Hadfield M.G."/>
        </authorList>
    </citation>
    <scope>NUCLEOTIDE SEQUENCE [LARGE SCALE GENOMIC DNA]</scope>
    <source>
        <strain evidence="11">H3</strain>
    </source>
</reference>
<keyword evidence="1 6" id="KW-0597">Phosphoprotein</keyword>
<keyword evidence="11" id="KW-1185">Reference proteome</keyword>
<dbReference type="SUPFAM" id="SSF52172">
    <property type="entry name" value="CheY-like"/>
    <property type="match status" value="1"/>
</dbReference>
<evidence type="ECO:0000256" key="6">
    <source>
        <dbReference type="PROSITE-ProRule" id="PRU00169"/>
    </source>
</evidence>
<dbReference type="SUPFAM" id="SSF46894">
    <property type="entry name" value="C-terminal effector domain of the bipartite response regulators"/>
    <property type="match status" value="1"/>
</dbReference>
<feature type="modified residue" description="4-aspartylphosphate" evidence="6">
    <location>
        <position position="52"/>
    </location>
</feature>
<dbReference type="PROSITE" id="PS51755">
    <property type="entry name" value="OMPR_PHOB"/>
    <property type="match status" value="1"/>
</dbReference>